<feature type="transmembrane region" description="Helical" evidence="2">
    <location>
        <begin position="60"/>
        <end position="79"/>
    </location>
</feature>
<sequence>MILAHQNDVMESPPEQHRTPAWLRRGDPESTLPVLIAVVAVMALQLAIPKGYTLVPRWPLVVLEGLLLLALLAINPRVMTRRTRFGRYTTWVLLAAITLDNTLSAVVLAVGILSGDESNDAAVLLGSGASIIVTNVIVFGIWYWELDRGGPFARHAGERPYPDFLFPQMTTPHVAEPDWRPTFVDYLYVSVTNVMAFSPTDTMPLARWAKMMMTVQAIVALGTAGLVIARAVNVLN</sequence>
<feature type="transmembrane region" description="Helical" evidence="2">
    <location>
        <begin position="121"/>
        <end position="144"/>
    </location>
</feature>
<dbReference type="EMBL" id="JACKTI010000035">
    <property type="protein sequence ID" value="MCV7023900.1"/>
    <property type="molecule type" value="Genomic_DNA"/>
</dbReference>
<reference evidence="3" key="2">
    <citation type="journal article" date="2022" name="BMC Genomics">
        <title>Comparative genome analysis of mycobacteria focusing on tRNA and non-coding RNA.</title>
        <authorList>
            <person name="Behra P.R.K."/>
            <person name="Pettersson B.M.F."/>
            <person name="Ramesh M."/>
            <person name="Das S."/>
            <person name="Dasgupta S."/>
            <person name="Kirsebom L.A."/>
        </authorList>
    </citation>
    <scope>NUCLEOTIDE SEQUENCE</scope>
    <source>
        <strain evidence="3">DSM 44203</strain>
    </source>
</reference>
<evidence type="ECO:0000313" key="3">
    <source>
        <dbReference type="EMBL" id="MCV7023900.1"/>
    </source>
</evidence>
<comment type="caution">
    <text evidence="3">The sequence shown here is derived from an EMBL/GenBank/DDBJ whole genome shotgun (WGS) entry which is preliminary data.</text>
</comment>
<keyword evidence="2" id="KW-0472">Membrane</keyword>
<feature type="transmembrane region" description="Helical" evidence="2">
    <location>
        <begin position="91"/>
        <end position="115"/>
    </location>
</feature>
<reference evidence="3" key="1">
    <citation type="submission" date="2020-07" db="EMBL/GenBank/DDBJ databases">
        <authorList>
            <person name="Pettersson B.M.F."/>
            <person name="Behra P.R.K."/>
            <person name="Ramesh M."/>
            <person name="Das S."/>
            <person name="Dasgupta S."/>
            <person name="Kirsebom L.A."/>
        </authorList>
    </citation>
    <scope>NUCLEOTIDE SEQUENCE</scope>
    <source>
        <strain evidence="3">DSM 44203</strain>
    </source>
</reference>
<keyword evidence="2" id="KW-1133">Transmembrane helix</keyword>
<evidence type="ECO:0000313" key="4">
    <source>
        <dbReference type="Proteomes" id="UP001207528"/>
    </source>
</evidence>
<feature type="transmembrane region" description="Helical" evidence="2">
    <location>
        <begin position="213"/>
        <end position="232"/>
    </location>
</feature>
<feature type="region of interest" description="Disordered" evidence="1">
    <location>
        <begin position="1"/>
        <end position="21"/>
    </location>
</feature>
<dbReference type="Proteomes" id="UP001207528">
    <property type="component" value="Unassembled WGS sequence"/>
</dbReference>
<evidence type="ECO:0008006" key="5">
    <source>
        <dbReference type="Google" id="ProtNLM"/>
    </source>
</evidence>
<name>A0AAW5SK10_MYCNV</name>
<proteinExistence type="predicted"/>
<gene>
    <name evidence="3" type="ORF">H7I77_11160</name>
</gene>
<dbReference type="AlphaFoldDB" id="A0AAW5SK10"/>
<feature type="transmembrane region" description="Helical" evidence="2">
    <location>
        <begin position="31"/>
        <end position="48"/>
    </location>
</feature>
<protein>
    <recommendedName>
        <fullName evidence="5">DUF1345 domain-containing protein</fullName>
    </recommendedName>
</protein>
<evidence type="ECO:0000256" key="2">
    <source>
        <dbReference type="SAM" id="Phobius"/>
    </source>
</evidence>
<accession>A0AAW5SK10</accession>
<evidence type="ECO:0000256" key="1">
    <source>
        <dbReference type="SAM" id="MobiDB-lite"/>
    </source>
</evidence>
<keyword evidence="2" id="KW-0812">Transmembrane</keyword>
<organism evidence="3 4">
    <name type="scientific">Mycolicibacterium novocastrense</name>
    <name type="common">Mycobacterium novocastrense</name>
    <dbReference type="NCBI Taxonomy" id="59813"/>
    <lineage>
        <taxon>Bacteria</taxon>
        <taxon>Bacillati</taxon>
        <taxon>Actinomycetota</taxon>
        <taxon>Actinomycetes</taxon>
        <taxon>Mycobacteriales</taxon>
        <taxon>Mycobacteriaceae</taxon>
        <taxon>Mycolicibacterium</taxon>
    </lineage>
</organism>